<feature type="transmembrane region" description="Helical" evidence="1">
    <location>
        <begin position="221"/>
        <end position="240"/>
    </location>
</feature>
<accession>A0A1H9Q5X5</accession>
<feature type="transmembrane region" description="Helical" evidence="1">
    <location>
        <begin position="336"/>
        <end position="354"/>
    </location>
</feature>
<name>A0A1H9Q5X5_BUTFI</name>
<feature type="transmembrane region" description="Helical" evidence="1">
    <location>
        <begin position="310"/>
        <end position="330"/>
    </location>
</feature>
<evidence type="ECO:0000313" key="2">
    <source>
        <dbReference type="EMBL" id="SER55851.1"/>
    </source>
</evidence>
<feature type="transmembrane region" description="Helical" evidence="1">
    <location>
        <begin position="363"/>
        <end position="383"/>
    </location>
</feature>
<dbReference type="Proteomes" id="UP000182584">
    <property type="component" value="Unassembled WGS sequence"/>
</dbReference>
<evidence type="ECO:0008006" key="4">
    <source>
        <dbReference type="Google" id="ProtNLM"/>
    </source>
</evidence>
<feature type="transmembrane region" description="Helical" evidence="1">
    <location>
        <begin position="275"/>
        <end position="298"/>
    </location>
</feature>
<gene>
    <name evidence="2" type="ORF">SAMN04487884_10747</name>
</gene>
<feature type="transmembrane region" description="Helical" evidence="1">
    <location>
        <begin position="90"/>
        <end position="112"/>
    </location>
</feature>
<dbReference type="OrthoDB" id="5056808at2"/>
<proteinExistence type="predicted"/>
<dbReference type="EMBL" id="FOGJ01000007">
    <property type="protein sequence ID" value="SER55851.1"/>
    <property type="molecule type" value="Genomic_DNA"/>
</dbReference>
<organism evidence="2 3">
    <name type="scientific">Butyrivibrio fibrisolvens</name>
    <dbReference type="NCBI Taxonomy" id="831"/>
    <lineage>
        <taxon>Bacteria</taxon>
        <taxon>Bacillati</taxon>
        <taxon>Bacillota</taxon>
        <taxon>Clostridia</taxon>
        <taxon>Lachnospirales</taxon>
        <taxon>Lachnospiraceae</taxon>
        <taxon>Butyrivibrio</taxon>
    </lineage>
</organism>
<reference evidence="2 3" key="1">
    <citation type="submission" date="2016-10" db="EMBL/GenBank/DDBJ databases">
        <authorList>
            <person name="de Groot N.N."/>
        </authorList>
    </citation>
    <scope>NUCLEOTIDE SEQUENCE [LARGE SCALE GENOMIC DNA]</scope>
    <source>
        <strain evidence="2 3">AR40</strain>
    </source>
</reference>
<keyword evidence="1" id="KW-1133">Transmembrane helix</keyword>
<feature type="transmembrane region" description="Helical" evidence="1">
    <location>
        <begin position="118"/>
        <end position="135"/>
    </location>
</feature>
<keyword evidence="1" id="KW-0812">Transmembrane</keyword>
<evidence type="ECO:0000256" key="1">
    <source>
        <dbReference type="SAM" id="Phobius"/>
    </source>
</evidence>
<keyword evidence="1" id="KW-0472">Membrane</keyword>
<sequence length="504" mass="58020">MDNNSDKIVSPIRTAGAYFFCMLTAFIIMLICTRSSPLYVFNNWDDSNSYFTVGKSIFKGLVPYRDLFDQKGMMLYTLYGIASLLSYKSFLGVFVIETIAAALTCIAVLRIYDLYMRTGISLFLMPFTAAFIYSTRSFWWGGSAEEMMMPLFMWGMYLSIRYFKTEYPKPVSDRTLIIGGILAGCVLNIKFNSLGFFFAWMVMILIADLTIDPKSCIRHGCIFLLGMFIATIPWIIYFAINGAIYDWIHVYIYLNVFVYSEKLPLAQRFYNMLKIVYSHMLSNPYCGVLAGFGGASFIVMKSRWIEKLNIIMLSCCTALVIFIGGVELQYYSLPLWSFVVLGGVALGRIAEYLIRSQLHEKRMYVRLFAGLCSLFLAGIISYMTSMNTFFMKYDKDDMWLYHFTDIIENSGIENPTLINMGCFDAGLYTTCGIVPTCRFFQTQTIKISDVGDVQGDFIRNGRTDFVLIRDNMPEHIDDHYELITSEEWEQSGYDLTYYLYRKVR</sequence>
<dbReference type="AlphaFoldDB" id="A0A1H9Q5X5"/>
<feature type="transmembrane region" description="Helical" evidence="1">
    <location>
        <begin position="12"/>
        <end position="32"/>
    </location>
</feature>
<protein>
    <recommendedName>
        <fullName evidence="4">Glycosyltransferase RgtA/B/C/D-like domain-containing protein</fullName>
    </recommendedName>
</protein>
<feature type="transmembrane region" description="Helical" evidence="1">
    <location>
        <begin position="176"/>
        <end position="209"/>
    </location>
</feature>
<evidence type="ECO:0000313" key="3">
    <source>
        <dbReference type="Proteomes" id="UP000182584"/>
    </source>
</evidence>